<protein>
    <submittedName>
        <fullName evidence="2">HEXXH motif-containing putative peptide modification protein</fullName>
    </submittedName>
</protein>
<proteinExistence type="predicted"/>
<dbReference type="Proteomes" id="UP001595839">
    <property type="component" value="Unassembled WGS sequence"/>
</dbReference>
<evidence type="ECO:0000313" key="2">
    <source>
        <dbReference type="EMBL" id="MFC4505943.1"/>
    </source>
</evidence>
<feature type="region of interest" description="Disordered" evidence="1">
    <location>
        <begin position="169"/>
        <end position="190"/>
    </location>
</feature>
<dbReference type="NCBIfam" id="TIGR04267">
    <property type="entry name" value="mod_HExxH"/>
    <property type="match status" value="1"/>
</dbReference>
<gene>
    <name evidence="2" type="ORF">ACFPIH_41945</name>
</gene>
<reference evidence="3" key="1">
    <citation type="journal article" date="2019" name="Int. J. Syst. Evol. Microbiol.">
        <title>The Global Catalogue of Microorganisms (GCM) 10K type strain sequencing project: providing services to taxonomists for standard genome sequencing and annotation.</title>
        <authorList>
            <consortium name="The Broad Institute Genomics Platform"/>
            <consortium name="The Broad Institute Genome Sequencing Center for Infectious Disease"/>
            <person name="Wu L."/>
            <person name="Ma J."/>
        </authorList>
    </citation>
    <scope>NUCLEOTIDE SEQUENCE [LARGE SCALE GENOMIC DNA]</scope>
    <source>
        <strain evidence="3">CGMCC 4.7177</strain>
    </source>
</reference>
<sequence length="605" mass="65726">MPDEKPSLSRHRLPLDSLAELACGEGGPATLELLLGAERSRRLLLLRMLDDATDLEPGWDLLSAAQHRAPDVVDDVLMYPQTGMWLVTALRRIRGTAPQDGPPLWVVLGHLSCLAAAAGLRAGLDFAVEVPVRHGWVVLPTLGCAVLPSSEPWTRAVVRSEGGTARVEAGGTAVPLPLPHGSRAPGWHPQRRLGIGPAEQRWTMVLDDLDPYRTYPRQTEPRPLPEDAAQQWEHRLEEAWAVLQRDRPGTAAAMRRGLLSLTPTPARERFRPRSVTSGDAFGGVEASEPDDAVQLAVTLVHEFQHTKLGGLLHLTPLVTEEPDGPPELWYAPWRDDPRPLDGLLQGIYAFFGIAGFWRSHRGAAGRHSALAHFEFALWREQVATALAQVHDHPRLTPVGRTVLGSLHDHCARWLAEPVPEEQAAAARLCAAEHAARWRVHHLRPAPSAVAEAVDAWLAGESAPPRSLTAEPEIVPAPSARWLDSLAMLFRQRLAGADDGRPVREEPEKAAARVTGALTGDALLASGDATAARRAYLGHLAREPERAAAWTGLGQALTATGTHPPAARLLRERPEQARMLHQAVTEATGTPPDPLHLSTWLAAHPT</sequence>
<dbReference type="EMBL" id="JBHSFK010000038">
    <property type="protein sequence ID" value="MFC4505943.1"/>
    <property type="molecule type" value="Genomic_DNA"/>
</dbReference>
<dbReference type="InterPro" id="IPR026337">
    <property type="entry name" value="AKG_HExxH"/>
</dbReference>
<accession>A0ABV9B160</accession>
<comment type="caution">
    <text evidence="2">The sequence shown here is derived from an EMBL/GenBank/DDBJ whole genome shotgun (WGS) entry which is preliminary data.</text>
</comment>
<keyword evidence="3" id="KW-1185">Reference proteome</keyword>
<evidence type="ECO:0000256" key="1">
    <source>
        <dbReference type="SAM" id="MobiDB-lite"/>
    </source>
</evidence>
<dbReference type="RefSeq" id="WP_381183223.1">
    <property type="nucleotide sequence ID" value="NZ_JBHSFK010000038.1"/>
</dbReference>
<name>A0ABV9B160_9ACTN</name>
<evidence type="ECO:0000313" key="3">
    <source>
        <dbReference type="Proteomes" id="UP001595839"/>
    </source>
</evidence>
<organism evidence="2 3">
    <name type="scientific">Streptomyces vulcanius</name>
    <dbReference type="NCBI Taxonomy" id="1441876"/>
    <lineage>
        <taxon>Bacteria</taxon>
        <taxon>Bacillati</taxon>
        <taxon>Actinomycetota</taxon>
        <taxon>Actinomycetes</taxon>
        <taxon>Kitasatosporales</taxon>
        <taxon>Streptomycetaceae</taxon>
        <taxon>Streptomyces</taxon>
    </lineage>
</organism>